<dbReference type="Pfam" id="PF00482">
    <property type="entry name" value="T2SSF"/>
    <property type="match status" value="2"/>
</dbReference>
<feature type="domain" description="Type II secretion system protein GspF" evidence="8">
    <location>
        <begin position="15"/>
        <end position="134"/>
    </location>
</feature>
<dbReference type="PANTHER" id="PTHR30012:SF0">
    <property type="entry name" value="TYPE II SECRETION SYSTEM PROTEIN F-RELATED"/>
    <property type="match status" value="1"/>
</dbReference>
<evidence type="ECO:0000256" key="5">
    <source>
        <dbReference type="ARBA" id="ARBA00022989"/>
    </source>
</evidence>
<dbReference type="InterPro" id="IPR047692">
    <property type="entry name" value="T4P_ComGB"/>
</dbReference>
<keyword evidence="3" id="KW-1003">Cell membrane</keyword>
<evidence type="ECO:0000256" key="6">
    <source>
        <dbReference type="ARBA" id="ARBA00023136"/>
    </source>
</evidence>
<dbReference type="AlphaFoldDB" id="A0A099WBW9"/>
<dbReference type="NCBIfam" id="NF041012">
    <property type="entry name" value="T4P_ComGB"/>
    <property type="match status" value="1"/>
</dbReference>
<proteinExistence type="inferred from homology"/>
<dbReference type="EMBL" id="JNFA01000019">
    <property type="protein sequence ID" value="KGL41595.1"/>
    <property type="molecule type" value="Genomic_DNA"/>
</dbReference>
<gene>
    <name evidence="9" type="ORF">EP57_07065</name>
</gene>
<dbReference type="InterPro" id="IPR042094">
    <property type="entry name" value="T2SS_GspF_sf"/>
</dbReference>
<evidence type="ECO:0000259" key="8">
    <source>
        <dbReference type="Pfam" id="PF00482"/>
    </source>
</evidence>
<keyword evidence="5 7" id="KW-1133">Transmembrane helix</keyword>
<name>A0A099WBW9_9LIST</name>
<evidence type="ECO:0000256" key="1">
    <source>
        <dbReference type="ARBA" id="ARBA00004651"/>
    </source>
</evidence>
<keyword evidence="4 7" id="KW-0812">Transmembrane</keyword>
<protein>
    <submittedName>
        <fullName evidence="9">General secretion pathway protein</fullName>
    </submittedName>
</protein>
<dbReference type="GeneID" id="58717137"/>
<feature type="transmembrane region" description="Helical" evidence="7">
    <location>
        <begin position="161"/>
        <end position="181"/>
    </location>
</feature>
<evidence type="ECO:0000313" key="10">
    <source>
        <dbReference type="Proteomes" id="UP000029844"/>
    </source>
</evidence>
<dbReference type="GO" id="GO:0005886">
    <property type="term" value="C:plasma membrane"/>
    <property type="evidence" value="ECO:0007669"/>
    <property type="project" value="UniProtKB-SubCell"/>
</dbReference>
<evidence type="ECO:0000256" key="3">
    <source>
        <dbReference type="ARBA" id="ARBA00022475"/>
    </source>
</evidence>
<sequence>MDFFLRNNWRTDGEFLVRLADLLSKGFTMEEAISFLSITTPKDADRNAKILHVLQTGSPFSEALLQAKFPSFVCTQLHYASRHGFFNETVQETGNHLTRKAEQQKALRKIFQYPLILFMTVIVVFFLLRIFLLPKFDTLFNQLSHGDSQTTNFTYFILEKLPLIFLGFLGLVFVLCTFFLTKQRNKNSYERAHLYCQIPIVKRFIRLHYSQLFARECGYLLKSGLSINDMVKVFALPDSPPLFQYISKLIGKAFSEGKAFTNALTQFTIFESEMIYIIKYGEKNGQLAEELLFYYTLCHQKSEEKIEKIFSFIQPVVFMVIGVLIVSIYLSILFPMFSMVNSI</sequence>
<dbReference type="PANTHER" id="PTHR30012">
    <property type="entry name" value="GENERAL SECRETION PATHWAY PROTEIN"/>
    <property type="match status" value="1"/>
</dbReference>
<dbReference type="InterPro" id="IPR018076">
    <property type="entry name" value="T2SS_GspF_dom"/>
</dbReference>
<accession>A0A099WBW9</accession>
<dbReference type="OrthoDB" id="1638902at2"/>
<dbReference type="STRING" id="1552123.EP57_07065"/>
<evidence type="ECO:0000256" key="4">
    <source>
        <dbReference type="ARBA" id="ARBA00022692"/>
    </source>
</evidence>
<dbReference type="eggNOG" id="COG1459">
    <property type="taxonomic scope" value="Bacteria"/>
</dbReference>
<feature type="transmembrane region" description="Helical" evidence="7">
    <location>
        <begin position="309"/>
        <end position="334"/>
    </location>
</feature>
<dbReference type="RefSeq" id="WP_036085421.1">
    <property type="nucleotide sequence ID" value="NZ_CBCSHQ010000005.1"/>
</dbReference>
<keyword evidence="6 7" id="KW-0472">Membrane</keyword>
<feature type="domain" description="Type II secretion system protein GspF" evidence="8">
    <location>
        <begin position="213"/>
        <end position="335"/>
    </location>
</feature>
<dbReference type="Gene3D" id="1.20.81.30">
    <property type="entry name" value="Type II secretion system (T2SS), domain F"/>
    <property type="match status" value="2"/>
</dbReference>
<keyword evidence="10" id="KW-1185">Reference proteome</keyword>
<comment type="similarity">
    <text evidence="2">Belongs to the GSP F family.</text>
</comment>
<comment type="subcellular location">
    <subcellularLocation>
        <location evidence="1">Cell membrane</location>
        <topology evidence="1">Multi-pass membrane protein</topology>
    </subcellularLocation>
</comment>
<reference evidence="9 10" key="1">
    <citation type="submission" date="2014-05" db="EMBL/GenBank/DDBJ databases">
        <title>Novel Listeriaceae from food processing environments.</title>
        <authorList>
            <person name="den Bakker H.C."/>
        </authorList>
    </citation>
    <scope>NUCLEOTIDE SEQUENCE [LARGE SCALE GENOMIC DNA]</scope>
    <source>
        <strain evidence="9 10">FSL A5-0281</strain>
    </source>
</reference>
<dbReference type="InterPro" id="IPR003004">
    <property type="entry name" value="GspF/PilC"/>
</dbReference>
<evidence type="ECO:0000256" key="7">
    <source>
        <dbReference type="SAM" id="Phobius"/>
    </source>
</evidence>
<evidence type="ECO:0000256" key="2">
    <source>
        <dbReference type="ARBA" id="ARBA00005745"/>
    </source>
</evidence>
<dbReference type="Proteomes" id="UP000029844">
    <property type="component" value="Unassembled WGS sequence"/>
</dbReference>
<feature type="transmembrane region" description="Helical" evidence="7">
    <location>
        <begin position="110"/>
        <end position="132"/>
    </location>
</feature>
<comment type="caution">
    <text evidence="9">The sequence shown here is derived from an EMBL/GenBank/DDBJ whole genome shotgun (WGS) entry which is preliminary data.</text>
</comment>
<evidence type="ECO:0000313" key="9">
    <source>
        <dbReference type="EMBL" id="KGL41595.1"/>
    </source>
</evidence>
<organism evidence="9 10">
    <name type="scientific">Listeria booriae</name>
    <dbReference type="NCBI Taxonomy" id="1552123"/>
    <lineage>
        <taxon>Bacteria</taxon>
        <taxon>Bacillati</taxon>
        <taxon>Bacillota</taxon>
        <taxon>Bacilli</taxon>
        <taxon>Bacillales</taxon>
        <taxon>Listeriaceae</taxon>
        <taxon>Listeria</taxon>
    </lineage>
</organism>